<accession>A0AA40ESG7</accession>
<reference evidence="2" key="1">
    <citation type="submission" date="2023-06" db="EMBL/GenBank/DDBJ databases">
        <title>Genome-scale phylogeny and comparative genomics of the fungal order Sordariales.</title>
        <authorList>
            <consortium name="Lawrence Berkeley National Laboratory"/>
            <person name="Hensen N."/>
            <person name="Bonometti L."/>
            <person name="Westerberg I."/>
            <person name="Brannstrom I.O."/>
            <person name="Guillou S."/>
            <person name="Cros-Aarteil S."/>
            <person name="Calhoun S."/>
            <person name="Haridas S."/>
            <person name="Kuo A."/>
            <person name="Mondo S."/>
            <person name="Pangilinan J."/>
            <person name="Riley R."/>
            <person name="Labutti K."/>
            <person name="Andreopoulos B."/>
            <person name="Lipzen A."/>
            <person name="Chen C."/>
            <person name="Yanf M."/>
            <person name="Daum C."/>
            <person name="Ng V."/>
            <person name="Clum A."/>
            <person name="Steindorff A."/>
            <person name="Ohm R."/>
            <person name="Martin F."/>
            <person name="Silar P."/>
            <person name="Natvig D."/>
            <person name="Lalanne C."/>
            <person name="Gautier V."/>
            <person name="Ament-Velasquez S.L."/>
            <person name="Kruys A."/>
            <person name="Hutchinson M.I."/>
            <person name="Powell A.J."/>
            <person name="Barry K."/>
            <person name="Miller A.N."/>
            <person name="Grigoriev I.V."/>
            <person name="Debuchy R."/>
            <person name="Gladieux P."/>
            <person name="Thoren M.H."/>
            <person name="Johannesson H."/>
        </authorList>
    </citation>
    <scope>NUCLEOTIDE SEQUENCE</scope>
    <source>
        <strain evidence="2">CBS 540.89</strain>
    </source>
</reference>
<evidence type="ECO:0000313" key="3">
    <source>
        <dbReference type="Proteomes" id="UP001172159"/>
    </source>
</evidence>
<keyword evidence="3" id="KW-1185">Reference proteome</keyword>
<proteinExistence type="predicted"/>
<gene>
    <name evidence="2" type="ORF">B0T21DRAFT_358166</name>
</gene>
<organism evidence="2 3">
    <name type="scientific">Apiosordaria backusii</name>
    <dbReference type="NCBI Taxonomy" id="314023"/>
    <lineage>
        <taxon>Eukaryota</taxon>
        <taxon>Fungi</taxon>
        <taxon>Dikarya</taxon>
        <taxon>Ascomycota</taxon>
        <taxon>Pezizomycotina</taxon>
        <taxon>Sordariomycetes</taxon>
        <taxon>Sordariomycetidae</taxon>
        <taxon>Sordariales</taxon>
        <taxon>Lasiosphaeriaceae</taxon>
        <taxon>Apiosordaria</taxon>
    </lineage>
</organism>
<evidence type="ECO:0000256" key="1">
    <source>
        <dbReference type="SAM" id="MobiDB-lite"/>
    </source>
</evidence>
<protein>
    <submittedName>
        <fullName evidence="2">Uncharacterized protein</fullName>
    </submittedName>
</protein>
<comment type="caution">
    <text evidence="2">The sequence shown here is derived from an EMBL/GenBank/DDBJ whole genome shotgun (WGS) entry which is preliminary data.</text>
</comment>
<name>A0AA40ESG7_9PEZI</name>
<dbReference type="EMBL" id="JAUKTV010000002">
    <property type="protein sequence ID" value="KAK0744681.1"/>
    <property type="molecule type" value="Genomic_DNA"/>
</dbReference>
<dbReference type="Proteomes" id="UP001172159">
    <property type="component" value="Unassembled WGS sequence"/>
</dbReference>
<feature type="region of interest" description="Disordered" evidence="1">
    <location>
        <begin position="68"/>
        <end position="92"/>
    </location>
</feature>
<evidence type="ECO:0000313" key="2">
    <source>
        <dbReference type="EMBL" id="KAK0744681.1"/>
    </source>
</evidence>
<dbReference type="AlphaFoldDB" id="A0AA40ESG7"/>
<sequence length="175" mass="20043">MEKESLLPQEEAVLSLPQENHCRRVDCWRWRMLLTVLLLLNSTFNMYYSWNSLLCYYNRHSDHVLESPLPSSNPTAAAKEPEPDPNNPWDSITPSPELKWHPCYQFVDERFLCAKLAVAMDHSSPLAPDNEVHLALVLLPASPTNTTTDTQPRRPWRFRCDDAEDLWPGAGVTGV</sequence>